<dbReference type="Proteomes" id="UP000020077">
    <property type="component" value="Unassembled WGS sequence"/>
</dbReference>
<protein>
    <submittedName>
        <fullName evidence="1">Uncharacterized protein</fullName>
    </submittedName>
</protein>
<accession>A0A080LZR7</accession>
<proteinExistence type="predicted"/>
<dbReference type="AlphaFoldDB" id="A0A080LZR7"/>
<comment type="caution">
    <text evidence="1">The sequence shown here is derived from an EMBL/GenBank/DDBJ whole genome shotgun (WGS) entry which is preliminary data.</text>
</comment>
<organism evidence="1 2">
    <name type="scientific">Candidatus Accumulibacter phosphatis</name>
    <dbReference type="NCBI Taxonomy" id="327160"/>
    <lineage>
        <taxon>Bacteria</taxon>
        <taxon>Pseudomonadati</taxon>
        <taxon>Pseudomonadota</taxon>
        <taxon>Betaproteobacteria</taxon>
        <taxon>Candidatus Accumulibacter</taxon>
    </lineage>
</organism>
<reference evidence="1 2" key="1">
    <citation type="submission" date="2014-02" db="EMBL/GenBank/DDBJ databases">
        <title>Expanding our view of genomic diversity in Candidatus Accumulibacter clades.</title>
        <authorList>
            <person name="Skennerton C.T."/>
            <person name="Barr J.J."/>
            <person name="Slater F.R."/>
            <person name="Bond P.L."/>
            <person name="Tyson G.W."/>
        </authorList>
    </citation>
    <scope>NUCLEOTIDE SEQUENCE [LARGE SCALE GENOMIC DNA]</scope>
    <source>
        <strain evidence="2">BA-91</strain>
    </source>
</reference>
<evidence type="ECO:0000313" key="1">
    <source>
        <dbReference type="EMBL" id="KFB74482.1"/>
    </source>
</evidence>
<name>A0A080LZR7_9PROT</name>
<sequence length="81" mass="8961">MEGFAAVLAHQRRDFAENDRHAVALKWNSHSARSGFTVPADRASHGIFLVTMFGFLRSRGPVALLHAHQVQQEFGCKVCAV</sequence>
<evidence type="ECO:0000313" key="2">
    <source>
        <dbReference type="Proteomes" id="UP000020077"/>
    </source>
</evidence>
<gene>
    <name evidence="1" type="ORF">AW09_000218</name>
</gene>
<dbReference type="EMBL" id="JDVG02000031">
    <property type="protein sequence ID" value="KFB74482.1"/>
    <property type="molecule type" value="Genomic_DNA"/>
</dbReference>